<dbReference type="Proteomes" id="UP000037326">
    <property type="component" value="Unassembled WGS sequence"/>
</dbReference>
<gene>
    <name evidence="1" type="ORF">ACZ11_03290</name>
    <name evidence="2" type="ORF">M5W82_06975</name>
</gene>
<evidence type="ECO:0000313" key="1">
    <source>
        <dbReference type="EMBL" id="KMY31300.1"/>
    </source>
</evidence>
<keyword evidence="4" id="KW-1185">Reference proteome</keyword>
<dbReference type="AlphaFoldDB" id="A0A0K9FA14"/>
<organism evidence="1 3">
    <name type="scientific">Lysinibacillus xylanilyticus</name>
    <dbReference type="NCBI Taxonomy" id="582475"/>
    <lineage>
        <taxon>Bacteria</taxon>
        <taxon>Bacillati</taxon>
        <taxon>Bacillota</taxon>
        <taxon>Bacilli</taxon>
        <taxon>Bacillales</taxon>
        <taxon>Bacillaceae</taxon>
        <taxon>Lysinibacillus</taxon>
    </lineage>
</organism>
<dbReference type="Pfam" id="PF11007">
    <property type="entry name" value="CotJA"/>
    <property type="match status" value="1"/>
</dbReference>
<evidence type="ECO:0000313" key="4">
    <source>
        <dbReference type="Proteomes" id="UP001527052"/>
    </source>
</evidence>
<reference evidence="3" key="2">
    <citation type="submission" date="2015-07" db="EMBL/GenBank/DDBJ databases">
        <authorList>
            <consortium name="Consortium for Microbial Forensics and Genomics (microFORGE)"/>
            <person name="Knight B.M."/>
            <person name="Roberts D.P."/>
            <person name="Lin D."/>
            <person name="Hari K."/>
            <person name="Fletcher J."/>
            <person name="Melcher U."/>
            <person name="Blagden T."/>
            <person name="Winegar R.A."/>
        </authorList>
    </citation>
    <scope>NUCLEOTIDE SEQUENCE [LARGE SCALE GENOMIC DNA]</scope>
    <source>
        <strain evidence="3">DSM 23493</strain>
    </source>
</reference>
<comment type="caution">
    <text evidence="1">The sequence shown here is derived from an EMBL/GenBank/DDBJ whole genome shotgun (WGS) entry which is preliminary data.</text>
</comment>
<dbReference type="PATRIC" id="fig|582475.4.peg.46"/>
<protein>
    <submittedName>
        <fullName evidence="1 2">CotJA</fullName>
    </submittedName>
</protein>
<evidence type="ECO:0000313" key="3">
    <source>
        <dbReference type="Proteomes" id="UP000037326"/>
    </source>
</evidence>
<dbReference type="RefSeq" id="WP_049663759.1">
    <property type="nucleotide sequence ID" value="NZ_JAMDLZ010000011.1"/>
</dbReference>
<name>A0A0K9FA14_9BACI</name>
<dbReference type="GeneID" id="96597340"/>
<dbReference type="EMBL" id="JAMDLZ010000011">
    <property type="protein sequence ID" value="MCY9546692.1"/>
    <property type="molecule type" value="Genomic_DNA"/>
</dbReference>
<reference evidence="1" key="1">
    <citation type="submission" date="2015-07" db="EMBL/GenBank/DDBJ databases">
        <title>MeaNS - Measles Nucleotide Surveillance Program.</title>
        <authorList>
            <person name="Tran T."/>
            <person name="Druce J."/>
        </authorList>
    </citation>
    <scope>NUCLEOTIDE SEQUENCE</scope>
    <source>
        <strain evidence="1">DSM 23493</strain>
    </source>
</reference>
<dbReference type="OrthoDB" id="2376696at2"/>
<sequence length="75" mass="8741">MFTQYKYWKPFISPFDPCPPIRVKSFSTPPQLYMSFQPPGLPQYQTPKEALRSGTLWPQLFSPYPNPQEGGMKNE</sequence>
<proteinExistence type="predicted"/>
<dbReference type="EMBL" id="LFXJ01000005">
    <property type="protein sequence ID" value="KMY31300.1"/>
    <property type="molecule type" value="Genomic_DNA"/>
</dbReference>
<evidence type="ECO:0000313" key="2">
    <source>
        <dbReference type="EMBL" id="MCY9546692.1"/>
    </source>
</evidence>
<dbReference type="InterPro" id="IPR020256">
    <property type="entry name" value="Spore_coat_CotJA"/>
</dbReference>
<reference evidence="2 4" key="3">
    <citation type="submission" date="2022-05" db="EMBL/GenBank/DDBJ databases">
        <title>Genome Sequencing of Bee-Associated Microbes.</title>
        <authorList>
            <person name="Dunlap C."/>
        </authorList>
    </citation>
    <scope>NUCLEOTIDE SEQUENCE [LARGE SCALE GENOMIC DNA]</scope>
    <source>
        <strain evidence="2 4">NRRL BD-083</strain>
    </source>
</reference>
<accession>A0A0K9FA14</accession>
<dbReference type="Proteomes" id="UP001527052">
    <property type="component" value="Unassembled WGS sequence"/>
</dbReference>